<evidence type="ECO:0000256" key="11">
    <source>
        <dbReference type="ARBA" id="ARBA00023160"/>
    </source>
</evidence>
<dbReference type="GO" id="GO:0102158">
    <property type="term" value="F:very-long-chain (3R)-3-hydroxyacyl-CoA dehydratase activity"/>
    <property type="evidence" value="ECO:0007669"/>
    <property type="project" value="UniProtKB-EC"/>
</dbReference>
<comment type="similarity">
    <text evidence="3 13">Belongs to the very long-chain fatty acids dehydratase HACD family.</text>
</comment>
<evidence type="ECO:0000256" key="7">
    <source>
        <dbReference type="ARBA" id="ARBA00022832"/>
    </source>
</evidence>
<proteinExistence type="inferred from homology"/>
<evidence type="ECO:0000313" key="15">
    <source>
        <dbReference type="Proteomes" id="UP000051574"/>
    </source>
</evidence>
<dbReference type="UniPathway" id="UPA00094"/>
<keyword evidence="13" id="KW-0256">Endoplasmic reticulum</keyword>
<reference evidence="14 15" key="1">
    <citation type="submission" date="2015-09" db="EMBL/GenBank/DDBJ databases">
        <title>Draft genome of the scarab beetle Oryctes borbonicus.</title>
        <authorList>
            <person name="Meyer J.M."/>
            <person name="Markov G.V."/>
            <person name="Baskaran P."/>
            <person name="Herrmann M."/>
            <person name="Sommer R.J."/>
            <person name="Roedelsperger C."/>
        </authorList>
    </citation>
    <scope>NUCLEOTIDE SEQUENCE [LARGE SCALE GENOMIC DNA]</scope>
    <source>
        <strain evidence="14">OB123</strain>
        <tissue evidence="14">Whole animal</tissue>
    </source>
</reference>
<evidence type="ECO:0000256" key="6">
    <source>
        <dbReference type="ARBA" id="ARBA00022692"/>
    </source>
</evidence>
<evidence type="ECO:0000256" key="2">
    <source>
        <dbReference type="ARBA" id="ARBA00005194"/>
    </source>
</evidence>
<evidence type="ECO:0000256" key="10">
    <source>
        <dbReference type="ARBA" id="ARBA00023136"/>
    </source>
</evidence>
<gene>
    <name evidence="14" type="ORF">AMK59_3056</name>
</gene>
<feature type="transmembrane region" description="Helical" evidence="13">
    <location>
        <begin position="125"/>
        <end position="146"/>
    </location>
</feature>
<feature type="transmembrane region" description="Helical" evidence="13">
    <location>
        <begin position="88"/>
        <end position="105"/>
    </location>
</feature>
<feature type="transmembrane region" description="Helical" evidence="13">
    <location>
        <begin position="30"/>
        <end position="51"/>
    </location>
</feature>
<dbReference type="GO" id="GO:0030148">
    <property type="term" value="P:sphingolipid biosynthetic process"/>
    <property type="evidence" value="ECO:0007669"/>
    <property type="project" value="TreeGrafter"/>
</dbReference>
<dbReference type="GO" id="GO:0005789">
    <property type="term" value="C:endoplasmic reticulum membrane"/>
    <property type="evidence" value="ECO:0007669"/>
    <property type="project" value="UniProtKB-SubCell"/>
</dbReference>
<keyword evidence="11 13" id="KW-0275">Fatty acid biosynthesis</keyword>
<keyword evidence="9 13" id="KW-0443">Lipid metabolism</keyword>
<comment type="pathway">
    <text evidence="2 13">Lipid metabolism; fatty acid biosynthesis.</text>
</comment>
<comment type="function">
    <text evidence="13">Catalyzes the third of the four reactions of the long-chain fatty acids elongation cycle. This endoplasmic reticulum-bound enzymatic process, allows the addition of two carbons to the chain of long- and very long-chain fatty acids/VLCFAs per cycle. This enzyme catalyzes the dehydration of the 3-hydroxyacyl-CoA intermediate into trans-2,3-enoyl-CoA, within each cycle of fatty acid elongation. Thereby, it participates to the production of VLCFAs of different chain lengths that are involved in multiple biological processes as precursors of membrane lipids and lipid mediators.</text>
</comment>
<dbReference type="Pfam" id="PF04387">
    <property type="entry name" value="PTPLA"/>
    <property type="match status" value="1"/>
</dbReference>
<comment type="caution">
    <text evidence="14">The sequence shown here is derived from an EMBL/GenBank/DDBJ whole genome shotgun (WGS) entry which is preliminary data.</text>
</comment>
<dbReference type="InterPro" id="IPR007482">
    <property type="entry name" value="Tyr_Pase-like_PTPLA"/>
</dbReference>
<protein>
    <recommendedName>
        <fullName evidence="4 13">Very-long-chain (3R)-3-hydroxyacyl-CoA dehydratase</fullName>
        <ecNumber evidence="4 13">4.2.1.134</ecNumber>
    </recommendedName>
</protein>
<evidence type="ECO:0000313" key="14">
    <source>
        <dbReference type="EMBL" id="KRT83923.1"/>
    </source>
</evidence>
<keyword evidence="8 13" id="KW-1133">Transmembrane helix</keyword>
<dbReference type="EMBL" id="LJIG01009016">
    <property type="protein sequence ID" value="KRT83923.1"/>
    <property type="molecule type" value="Genomic_DNA"/>
</dbReference>
<evidence type="ECO:0000256" key="12">
    <source>
        <dbReference type="ARBA" id="ARBA00023239"/>
    </source>
</evidence>
<keyword evidence="6 13" id="KW-0812">Transmembrane</keyword>
<dbReference type="PANTHER" id="PTHR11035:SF35">
    <property type="entry name" value="VERY-LONG-CHAIN (3R)-3-HYDROXYACYL-COA DEHYDRATASE"/>
    <property type="match status" value="1"/>
</dbReference>
<evidence type="ECO:0000256" key="8">
    <source>
        <dbReference type="ARBA" id="ARBA00022989"/>
    </source>
</evidence>
<comment type="catalytic activity">
    <reaction evidence="13">
        <text>a very-long-chain (3R)-3-hydroxyacyl-CoA = a very-long-chain (2E)-enoyl-CoA + H2O</text>
        <dbReference type="Rhea" id="RHEA:45812"/>
        <dbReference type="ChEBI" id="CHEBI:15377"/>
        <dbReference type="ChEBI" id="CHEBI:83728"/>
        <dbReference type="ChEBI" id="CHEBI:85440"/>
        <dbReference type="EC" id="4.2.1.134"/>
    </reaction>
</comment>
<evidence type="ECO:0000256" key="13">
    <source>
        <dbReference type="RuleBase" id="RU363109"/>
    </source>
</evidence>
<evidence type="ECO:0000256" key="4">
    <source>
        <dbReference type="ARBA" id="ARBA00013122"/>
    </source>
</evidence>
<dbReference type="EC" id="4.2.1.134" evidence="4 13"/>
<evidence type="ECO:0000256" key="1">
    <source>
        <dbReference type="ARBA" id="ARBA00004141"/>
    </source>
</evidence>
<dbReference type="OrthoDB" id="2157530at2759"/>
<feature type="transmembrane region" description="Helical" evidence="13">
    <location>
        <begin position="166"/>
        <end position="188"/>
    </location>
</feature>
<comment type="subcellular location">
    <subcellularLocation>
        <location evidence="13">Endoplasmic reticulum membrane</location>
        <topology evidence="13">Multi-pass membrane protein</topology>
    </subcellularLocation>
    <subcellularLocation>
        <location evidence="1">Membrane</location>
        <topology evidence="1">Multi-pass membrane protein</topology>
    </subcellularLocation>
</comment>
<organism evidence="14 15">
    <name type="scientific">Oryctes borbonicus</name>
    <dbReference type="NCBI Taxonomy" id="1629725"/>
    <lineage>
        <taxon>Eukaryota</taxon>
        <taxon>Metazoa</taxon>
        <taxon>Ecdysozoa</taxon>
        <taxon>Arthropoda</taxon>
        <taxon>Hexapoda</taxon>
        <taxon>Insecta</taxon>
        <taxon>Pterygota</taxon>
        <taxon>Neoptera</taxon>
        <taxon>Endopterygota</taxon>
        <taxon>Coleoptera</taxon>
        <taxon>Polyphaga</taxon>
        <taxon>Scarabaeiformia</taxon>
        <taxon>Scarabaeidae</taxon>
        <taxon>Dynastinae</taxon>
        <taxon>Oryctes</taxon>
    </lineage>
</organism>
<dbReference type="AlphaFoldDB" id="A0A0T6B994"/>
<keyword evidence="7 13" id="KW-0276">Fatty acid metabolism</keyword>
<feature type="transmembrane region" description="Helical" evidence="13">
    <location>
        <begin position="58"/>
        <end position="76"/>
    </location>
</feature>
<keyword evidence="15" id="KW-1185">Reference proteome</keyword>
<dbReference type="GO" id="GO:0030497">
    <property type="term" value="P:fatty acid elongation"/>
    <property type="evidence" value="ECO:0007669"/>
    <property type="project" value="TreeGrafter"/>
</dbReference>
<dbReference type="Proteomes" id="UP000051574">
    <property type="component" value="Unassembled WGS sequence"/>
</dbReference>
<evidence type="ECO:0000256" key="5">
    <source>
        <dbReference type="ARBA" id="ARBA00022516"/>
    </source>
</evidence>
<sequence>MYLGFFYVCCVLGVRFLRHGVDSFYGTYDAVGHVMCFLHLLMLLEVLHPIFGYTKSSAITSFMQIAGRIIVLFGLLKPEPRMQIKPVVFYLFLVWSAVEIVRYPFYISQLYKRENRFLTWLRYTIWIPLYPLGFLCEGIIVLRSIAYVEETGVYSIGLPNSYNFVFHFPTVLRIYLLFFLFPGMYVMMSHMYKARKARLGVEKKIKIKKSM</sequence>
<accession>A0A0T6B994</accession>
<keyword evidence="12 13" id="KW-0456">Lyase</keyword>
<dbReference type="GO" id="GO:0042761">
    <property type="term" value="P:very long-chain fatty acid biosynthetic process"/>
    <property type="evidence" value="ECO:0007669"/>
    <property type="project" value="TreeGrafter"/>
</dbReference>
<keyword evidence="10 13" id="KW-0472">Membrane</keyword>
<dbReference type="PANTHER" id="PTHR11035">
    <property type="entry name" value="VERY-LONG-CHAIN (3R)-3-HYDROXYACYL-COA DEHYDRATASE"/>
    <property type="match status" value="1"/>
</dbReference>
<name>A0A0T6B994_9SCAR</name>
<keyword evidence="5 13" id="KW-0444">Lipid biosynthesis</keyword>
<evidence type="ECO:0000256" key="3">
    <source>
        <dbReference type="ARBA" id="ARBA00007811"/>
    </source>
</evidence>
<evidence type="ECO:0000256" key="9">
    <source>
        <dbReference type="ARBA" id="ARBA00023098"/>
    </source>
</evidence>